<keyword evidence="1" id="KW-0698">rRNA processing</keyword>
<comment type="function">
    <text evidence="1">Specifically methylates the adenine in position 2030 of 23S rRNA.</text>
</comment>
<dbReference type="Gene3D" id="3.40.50.150">
    <property type="entry name" value="Vaccinia Virus protein VP39"/>
    <property type="match status" value="1"/>
</dbReference>
<proteinExistence type="inferred from homology"/>
<reference evidence="2" key="1">
    <citation type="journal article" date="2014" name="Int. J. Syst. Evol. Microbiol.">
        <title>Complete genome of a new Firmicutes species belonging to the dominant human colonic microbiota ('Ruminococcus bicirculans') reveals two chromosomes and a selective capacity to utilize plant glucans.</title>
        <authorList>
            <consortium name="NISC Comparative Sequencing Program"/>
            <person name="Wegmann U."/>
            <person name="Louis P."/>
            <person name="Goesmann A."/>
            <person name="Henrissat B."/>
            <person name="Duncan S.H."/>
            <person name="Flint H.J."/>
        </authorList>
    </citation>
    <scope>NUCLEOTIDE SEQUENCE</scope>
    <source>
        <strain evidence="2">NBRC 107169</strain>
    </source>
</reference>
<keyword evidence="1" id="KW-0808">Transferase</keyword>
<keyword evidence="1" id="KW-0949">S-adenosyl-L-methionine</keyword>
<organism evidence="2 3">
    <name type="scientific">Maritalea porphyrae</name>
    <dbReference type="NCBI Taxonomy" id="880732"/>
    <lineage>
        <taxon>Bacteria</taxon>
        <taxon>Pseudomonadati</taxon>
        <taxon>Pseudomonadota</taxon>
        <taxon>Alphaproteobacteria</taxon>
        <taxon>Hyphomicrobiales</taxon>
        <taxon>Devosiaceae</taxon>
        <taxon>Maritalea</taxon>
    </lineage>
</organism>
<name>A0ABQ5UQR3_9HYPH</name>
<feature type="binding site" evidence="1">
    <location>
        <position position="166"/>
    </location>
    <ligand>
        <name>S-adenosyl-L-methionine</name>
        <dbReference type="ChEBI" id="CHEBI:59789"/>
    </ligand>
</feature>
<keyword evidence="3" id="KW-1185">Reference proteome</keyword>
<keyword evidence="1 2" id="KW-0489">Methyltransferase</keyword>
<dbReference type="EC" id="2.1.1.266" evidence="1"/>
<keyword evidence="1" id="KW-0694">RNA-binding</keyword>
<dbReference type="GO" id="GO:0008168">
    <property type="term" value="F:methyltransferase activity"/>
    <property type="evidence" value="ECO:0007669"/>
    <property type="project" value="UniProtKB-KW"/>
</dbReference>
<dbReference type="Proteomes" id="UP001161405">
    <property type="component" value="Unassembled WGS sequence"/>
</dbReference>
<gene>
    <name evidence="1 2" type="primary">rlmJ</name>
    <name evidence="2" type="ORF">GCM10007879_10330</name>
</gene>
<dbReference type="PANTHER" id="PTHR37426:SF1">
    <property type="entry name" value="RIBOSOMAL RNA LARGE SUBUNIT METHYLTRANSFERASE J"/>
    <property type="match status" value="1"/>
</dbReference>
<feature type="binding site" evidence="1">
    <location>
        <position position="102"/>
    </location>
    <ligand>
        <name>S-adenosyl-L-methionine</name>
        <dbReference type="ChEBI" id="CHEBI:59789"/>
    </ligand>
</feature>
<comment type="similarity">
    <text evidence="1">Belongs to the RlmJ family.</text>
</comment>
<comment type="caution">
    <text evidence="2">The sequence shown here is derived from an EMBL/GenBank/DDBJ whole genome shotgun (WGS) entry which is preliminary data.</text>
</comment>
<dbReference type="InterPro" id="IPR029063">
    <property type="entry name" value="SAM-dependent_MTases_sf"/>
</dbReference>
<feature type="binding site" evidence="1">
    <location>
        <position position="41"/>
    </location>
    <ligand>
        <name>S-adenosyl-L-methionine</name>
        <dbReference type="ChEBI" id="CHEBI:59789"/>
    </ligand>
</feature>
<evidence type="ECO:0000313" key="2">
    <source>
        <dbReference type="EMBL" id="GLQ16784.1"/>
    </source>
</evidence>
<dbReference type="EMBL" id="BSNI01000002">
    <property type="protein sequence ID" value="GLQ16784.1"/>
    <property type="molecule type" value="Genomic_DNA"/>
</dbReference>
<evidence type="ECO:0000313" key="3">
    <source>
        <dbReference type="Proteomes" id="UP001161405"/>
    </source>
</evidence>
<protein>
    <recommendedName>
        <fullName evidence="1">Ribosomal RNA large subunit methyltransferase J</fullName>
        <ecNumber evidence="1">2.1.1.266</ecNumber>
    </recommendedName>
    <alternativeName>
        <fullName evidence="1">23S rRNA (adenine(2030)-N6)-methyltransferase</fullName>
    </alternativeName>
    <alternativeName>
        <fullName evidence="1">23S rRNA m6A2030 methyltransferase</fullName>
    </alternativeName>
</protein>
<dbReference type="InterPro" id="IPR007473">
    <property type="entry name" value="RlmJ"/>
</dbReference>
<sequence>MNYRHAFHAGNFADVIKHIILTRIICYLQKKDKAFRVLDTHAGTGLYDLTSEEAQRSPEWQKGIQALLNADRSKELDALIKPYLDVVRAMNPSDELKKYPGSPLLTRKLLREQDRLTATELHPKDAIKLKSHFEGDIQVKAIELDGWQALVAHMPPKEKRGLILVDPPFEKPQEFTRMASGLFRAHKRFSTGTYALWYPIKDVAQAETFATQLYNTGIKKVLRAEFKIGKSTNPPTMHGTGMIVVNPPYTLPDELNIIFPQLLPILAPEGKGSFDIDWIYNED</sequence>
<comment type="catalytic activity">
    <reaction evidence="1">
        <text>adenosine(2030) in 23S rRNA + S-adenosyl-L-methionine = N(6)-methyladenosine(2030) in 23S rRNA + S-adenosyl-L-homocysteine + H(+)</text>
        <dbReference type="Rhea" id="RHEA:43736"/>
        <dbReference type="Rhea" id="RHEA-COMP:10668"/>
        <dbReference type="Rhea" id="RHEA-COMP:10669"/>
        <dbReference type="ChEBI" id="CHEBI:15378"/>
        <dbReference type="ChEBI" id="CHEBI:57856"/>
        <dbReference type="ChEBI" id="CHEBI:59789"/>
        <dbReference type="ChEBI" id="CHEBI:74411"/>
        <dbReference type="ChEBI" id="CHEBI:74449"/>
        <dbReference type="EC" id="2.1.1.266"/>
    </reaction>
</comment>
<feature type="site" description="Interaction with substrate rRNA" evidence="1">
    <location>
        <position position="3"/>
    </location>
</feature>
<feature type="binding site" evidence="1">
    <location>
        <position position="18"/>
    </location>
    <ligand>
        <name>S-adenosyl-L-methionine</name>
        <dbReference type="ChEBI" id="CHEBI:59789"/>
    </ligand>
</feature>
<reference evidence="2" key="2">
    <citation type="submission" date="2023-01" db="EMBL/GenBank/DDBJ databases">
        <title>Draft genome sequence of Maritalea porphyrae strain NBRC 107169.</title>
        <authorList>
            <person name="Sun Q."/>
            <person name="Mori K."/>
        </authorList>
    </citation>
    <scope>NUCLEOTIDE SEQUENCE</scope>
    <source>
        <strain evidence="2">NBRC 107169</strain>
    </source>
</reference>
<comment type="subunit">
    <text evidence="1">Monomer.</text>
</comment>
<dbReference type="Pfam" id="PF04378">
    <property type="entry name" value="RsmJ"/>
    <property type="match status" value="1"/>
</dbReference>
<dbReference type="HAMAP" id="MF_00934">
    <property type="entry name" value="23SrRNA_methyltr_J"/>
    <property type="match status" value="1"/>
</dbReference>
<dbReference type="SUPFAM" id="SSF53335">
    <property type="entry name" value="S-adenosyl-L-methionine-dependent methyltransferases"/>
    <property type="match status" value="1"/>
</dbReference>
<feature type="binding site" evidence="1">
    <location>
        <position position="120"/>
    </location>
    <ligand>
        <name>S-adenosyl-L-methionine</name>
        <dbReference type="ChEBI" id="CHEBI:59789"/>
    </ligand>
</feature>
<evidence type="ECO:0000256" key="1">
    <source>
        <dbReference type="HAMAP-Rule" id="MF_00934"/>
    </source>
</evidence>
<feature type="binding site" evidence="1">
    <location>
        <begin position="145"/>
        <end position="146"/>
    </location>
    <ligand>
        <name>S-adenosyl-L-methionine</name>
        <dbReference type="ChEBI" id="CHEBI:59789"/>
    </ligand>
</feature>
<feature type="active site" description="Proton acceptor" evidence="1">
    <location>
        <position position="166"/>
    </location>
</feature>
<dbReference type="RefSeq" id="WP_284362520.1">
    <property type="nucleotide sequence ID" value="NZ_BSNI01000002.1"/>
</dbReference>
<dbReference type="PANTHER" id="PTHR37426">
    <property type="entry name" value="RIBOSOMAL RNA LARGE SUBUNIT METHYLTRANSFERASE J"/>
    <property type="match status" value="1"/>
</dbReference>
<accession>A0ABQ5UQR3</accession>
<dbReference type="GO" id="GO:0032259">
    <property type="term" value="P:methylation"/>
    <property type="evidence" value="ECO:0007669"/>
    <property type="project" value="UniProtKB-KW"/>
</dbReference>